<name>A0A0L7KRP6_OPEBR</name>
<accession>A0A0L7KRP6</accession>
<dbReference type="AlphaFoldDB" id="A0A0L7KRP6"/>
<dbReference type="Proteomes" id="UP000037510">
    <property type="component" value="Unassembled WGS sequence"/>
</dbReference>
<dbReference type="EMBL" id="JTDY01006482">
    <property type="protein sequence ID" value="KOB65977.1"/>
    <property type="molecule type" value="Genomic_DNA"/>
</dbReference>
<reference evidence="1 2" key="1">
    <citation type="journal article" date="2015" name="Genome Biol. Evol.">
        <title>The genome of winter moth (Operophtera brumata) provides a genomic perspective on sexual dimorphism and phenology.</title>
        <authorList>
            <person name="Derks M.F."/>
            <person name="Smit S."/>
            <person name="Salis L."/>
            <person name="Schijlen E."/>
            <person name="Bossers A."/>
            <person name="Mateman C."/>
            <person name="Pijl A.S."/>
            <person name="de Ridder D."/>
            <person name="Groenen M.A."/>
            <person name="Visser M.E."/>
            <person name="Megens H.J."/>
        </authorList>
    </citation>
    <scope>NUCLEOTIDE SEQUENCE [LARGE SCALE GENOMIC DNA]</scope>
    <source>
        <strain evidence="1">WM2013NL</strain>
        <tissue evidence="1">Head and thorax</tissue>
    </source>
</reference>
<organism evidence="1 2">
    <name type="scientific">Operophtera brumata</name>
    <name type="common">Winter moth</name>
    <name type="synonym">Phalaena brumata</name>
    <dbReference type="NCBI Taxonomy" id="104452"/>
    <lineage>
        <taxon>Eukaryota</taxon>
        <taxon>Metazoa</taxon>
        <taxon>Ecdysozoa</taxon>
        <taxon>Arthropoda</taxon>
        <taxon>Hexapoda</taxon>
        <taxon>Insecta</taxon>
        <taxon>Pterygota</taxon>
        <taxon>Neoptera</taxon>
        <taxon>Endopterygota</taxon>
        <taxon>Lepidoptera</taxon>
        <taxon>Glossata</taxon>
        <taxon>Ditrysia</taxon>
        <taxon>Geometroidea</taxon>
        <taxon>Geometridae</taxon>
        <taxon>Larentiinae</taxon>
        <taxon>Operophtera</taxon>
    </lineage>
</organism>
<sequence length="60" mass="7137">MKLRVWFGHECNKRNIGALLEICKNVFLRHQLGLVDHSATHESEGAYEYDNKYNMTDYNY</sequence>
<protein>
    <submittedName>
        <fullName evidence="1">Metalloendopeptidase</fullName>
    </submittedName>
</protein>
<proteinExistence type="predicted"/>
<evidence type="ECO:0000313" key="1">
    <source>
        <dbReference type="EMBL" id="KOB65977.1"/>
    </source>
</evidence>
<evidence type="ECO:0000313" key="2">
    <source>
        <dbReference type="Proteomes" id="UP000037510"/>
    </source>
</evidence>
<keyword evidence="2" id="KW-1185">Reference proteome</keyword>
<comment type="caution">
    <text evidence="1">The sequence shown here is derived from an EMBL/GenBank/DDBJ whole genome shotgun (WGS) entry which is preliminary data.</text>
</comment>
<gene>
    <name evidence="1" type="ORF">OBRU01_20436</name>
</gene>